<dbReference type="Proteomes" id="UP000007069">
    <property type="component" value="Chromosome"/>
</dbReference>
<name>Q3BRK9_XANE5</name>
<dbReference type="Gene3D" id="3.10.180.10">
    <property type="entry name" value="2,3-Dihydroxybiphenyl 1,2-Dioxygenase, domain 1"/>
    <property type="match status" value="1"/>
</dbReference>
<accession>Q3BRK9</accession>
<dbReference type="AlphaFoldDB" id="Q3BRK9"/>
<dbReference type="PROSITE" id="PS51819">
    <property type="entry name" value="VOC"/>
    <property type="match status" value="1"/>
</dbReference>
<dbReference type="eggNOG" id="COG3324">
    <property type="taxonomic scope" value="Bacteria"/>
</dbReference>
<dbReference type="PANTHER" id="PTHR33993:SF1">
    <property type="entry name" value="GLYOXALASE FAMILY PROTEIN"/>
    <property type="match status" value="1"/>
</dbReference>
<dbReference type="HOGENOM" id="CLU_1460746_0_0_6"/>
<dbReference type="EMBL" id="AM039952">
    <property type="protein sequence ID" value="CAJ24552.1"/>
    <property type="molecule type" value="Genomic_DNA"/>
</dbReference>
<sequence>MSPAIDRLAAQESDARERRIDYVEFASIDPDASRAFFEAVFGWQFQAYGPDYLALNDGRLDGGFYRAAAPAPDGGGPLVVLYADALAPVIERVRGAGGVIVKPVFGFPGGAGFISASPAAPRWPCGPSAASRPTTDCALVARASRGSAPANAARTLHLFCSDGAVLAIACDGGGMTGAPISSIHS</sequence>
<dbReference type="PANTHER" id="PTHR33993">
    <property type="entry name" value="GLYOXALASE-RELATED"/>
    <property type="match status" value="1"/>
</dbReference>
<organism evidence="3">
    <name type="scientific">Xanthomonas euvesicatoria pv. vesicatoria (strain 85-10)</name>
    <name type="common">Xanthomonas campestris pv. vesicatoria</name>
    <dbReference type="NCBI Taxonomy" id="316273"/>
    <lineage>
        <taxon>Bacteria</taxon>
        <taxon>Pseudomonadati</taxon>
        <taxon>Pseudomonadota</taxon>
        <taxon>Gammaproteobacteria</taxon>
        <taxon>Lysobacterales</taxon>
        <taxon>Lysobacteraceae</taxon>
        <taxon>Xanthomonas</taxon>
    </lineage>
</organism>
<dbReference type="KEGG" id="xcv:XCV2873"/>
<dbReference type="InterPro" id="IPR029068">
    <property type="entry name" value="Glyas_Bleomycin-R_OHBP_Dase"/>
</dbReference>
<dbReference type="SUPFAM" id="SSF54593">
    <property type="entry name" value="Glyoxalase/Bleomycin resistance protein/Dihydroxybiphenyl dioxygenase"/>
    <property type="match status" value="1"/>
</dbReference>
<evidence type="ECO:0000313" key="3">
    <source>
        <dbReference type="Proteomes" id="UP000007069"/>
    </source>
</evidence>
<dbReference type="Pfam" id="PF00903">
    <property type="entry name" value="Glyoxalase"/>
    <property type="match status" value="1"/>
</dbReference>
<reference evidence="2 3" key="1">
    <citation type="journal article" date="2005" name="J. Bacteriol.">
        <title>Insights into genome plasticity and pathogenicity of the plant pathogenic Bacterium Xanthomonas campestris pv. vesicatoria revealed by the complete genome sequence.</title>
        <authorList>
            <person name="Thieme F."/>
            <person name="Koebnik R."/>
            <person name="Bekel T."/>
            <person name="Berger C."/>
            <person name="Boch J."/>
            <person name="Buettner D."/>
            <person name="Caldana C."/>
            <person name="Gaigalat L."/>
            <person name="Goesmann A."/>
            <person name="Kay S."/>
            <person name="Kirchner O."/>
            <person name="Lanz C."/>
            <person name="Linke B."/>
            <person name="McHardy A.C."/>
            <person name="Meyer F."/>
            <person name="Mittenhuber G."/>
            <person name="Nies D.H."/>
            <person name="Niesbach-Kloesgen U."/>
            <person name="Patschkowski T."/>
            <person name="Rueckert C."/>
            <person name="Rupp O."/>
            <person name="Schneicker S."/>
            <person name="Schuster S.C."/>
            <person name="Vorhoelter F.J."/>
            <person name="Weber E."/>
            <person name="Puehler A."/>
            <person name="Bonas U."/>
            <person name="Bartels D."/>
            <person name="Kaiser O."/>
        </authorList>
    </citation>
    <scope>NUCLEOTIDE SEQUENCE [LARGE SCALE GENOMIC DNA]</scope>
    <source>
        <strain evidence="2 3">85-10</strain>
    </source>
</reference>
<gene>
    <name evidence="2" type="ordered locus">XCV2873</name>
</gene>
<evidence type="ECO:0000313" key="2">
    <source>
        <dbReference type="EMBL" id="CAJ24552.1"/>
    </source>
</evidence>
<protein>
    <recommendedName>
        <fullName evidence="1">VOC domain-containing protein</fullName>
    </recommendedName>
</protein>
<dbReference type="InterPro" id="IPR052164">
    <property type="entry name" value="Anthracycline_SecMetBiosynth"/>
</dbReference>
<dbReference type="InterPro" id="IPR004360">
    <property type="entry name" value="Glyas_Fos-R_dOase_dom"/>
</dbReference>
<dbReference type="InterPro" id="IPR037523">
    <property type="entry name" value="VOC_core"/>
</dbReference>
<proteinExistence type="predicted"/>
<evidence type="ECO:0000259" key="1">
    <source>
        <dbReference type="PROSITE" id="PS51819"/>
    </source>
</evidence>
<feature type="domain" description="VOC" evidence="1">
    <location>
        <begin position="19"/>
        <end position="128"/>
    </location>
</feature>